<keyword evidence="8 10" id="KW-0675">Receptor</keyword>
<protein>
    <recommendedName>
        <fullName evidence="10">Odorant receptor</fullName>
    </recommendedName>
</protein>
<evidence type="ECO:0000256" key="9">
    <source>
        <dbReference type="ARBA" id="ARBA00023224"/>
    </source>
</evidence>
<sequence length="365" mass="42407">MRVLGFYSPRKYKHLYKLYSFTVYCMFIVLIPVLSSLYLIMDPHVDFDKVADNVFVICQLGCFIIKMLPLMFNAEEVRKSIYMMEHTLFMIVTKEQEIIIEDCRTTCRRTSLLFLVFCMLGFVTWGITPFFEGDYKLPIDVWLPYDVTQNSVVYFMTFFYVLAGAGNGAISNGALDPLVAGMTYFATCQIKILKNNLQHLGEQPEAKTSNKKSIYEQIMHCVSHHNIIIEFVEKVEKVYSCVAFTQFSASVLVICICCFKLSRISPFSMSFVWMVTFLCTMLSEIFLYSFFGTTLYEENQTLIQAVYMGKWYEYDLKSRRALIILMERSRRPMNVTAGKILDLSLETFTTILRRAYSLLAVLKNY</sequence>
<keyword evidence="9 10" id="KW-0807">Transducer</keyword>
<evidence type="ECO:0000256" key="6">
    <source>
        <dbReference type="ARBA" id="ARBA00022989"/>
    </source>
</evidence>
<comment type="similarity">
    <text evidence="10">Belongs to the insect chemoreceptor superfamily. Heteromeric odorant receptor channel (TC 1.A.69) family.</text>
</comment>
<dbReference type="Pfam" id="PF02949">
    <property type="entry name" value="7tm_6"/>
    <property type="match status" value="1"/>
</dbReference>
<dbReference type="PANTHER" id="PTHR21137:SF35">
    <property type="entry name" value="ODORANT RECEPTOR 19A-RELATED"/>
    <property type="match status" value="1"/>
</dbReference>
<comment type="caution">
    <text evidence="10">Lacks conserved residue(s) required for the propagation of feature annotation.</text>
</comment>
<keyword evidence="6 10" id="KW-1133">Transmembrane helix</keyword>
<feature type="transmembrane region" description="Helical" evidence="10">
    <location>
        <begin position="21"/>
        <end position="41"/>
    </location>
</feature>
<evidence type="ECO:0000256" key="8">
    <source>
        <dbReference type="ARBA" id="ARBA00023170"/>
    </source>
</evidence>
<evidence type="ECO:0000256" key="5">
    <source>
        <dbReference type="ARBA" id="ARBA00022725"/>
    </source>
</evidence>
<keyword evidence="7 10" id="KW-0472">Membrane</keyword>
<evidence type="ECO:0000256" key="7">
    <source>
        <dbReference type="ARBA" id="ARBA00023136"/>
    </source>
</evidence>
<reference evidence="11" key="1">
    <citation type="journal article" date="2023" name="G3 (Bethesda)">
        <title>Whole genome assemblies of Zophobas morio and Tenebrio molitor.</title>
        <authorList>
            <person name="Kaur S."/>
            <person name="Stinson S.A."/>
            <person name="diCenzo G.C."/>
        </authorList>
    </citation>
    <scope>NUCLEOTIDE SEQUENCE</scope>
    <source>
        <strain evidence="11">QUZm001</strain>
    </source>
</reference>
<keyword evidence="5 10" id="KW-0552">Olfaction</keyword>
<evidence type="ECO:0000256" key="10">
    <source>
        <dbReference type="RuleBase" id="RU351113"/>
    </source>
</evidence>
<evidence type="ECO:0000256" key="3">
    <source>
        <dbReference type="ARBA" id="ARBA00022606"/>
    </source>
</evidence>
<dbReference type="GO" id="GO:0005886">
    <property type="term" value="C:plasma membrane"/>
    <property type="evidence" value="ECO:0007669"/>
    <property type="project" value="UniProtKB-SubCell"/>
</dbReference>
<evidence type="ECO:0000256" key="2">
    <source>
        <dbReference type="ARBA" id="ARBA00022475"/>
    </source>
</evidence>
<comment type="caution">
    <text evidence="11">The sequence shown here is derived from an EMBL/GenBank/DDBJ whole genome shotgun (WGS) entry which is preliminary data.</text>
</comment>
<accession>A0AA38IEX4</accession>
<feature type="transmembrane region" description="Helical" evidence="10">
    <location>
        <begin position="112"/>
        <end position="131"/>
    </location>
</feature>
<comment type="subcellular location">
    <subcellularLocation>
        <location evidence="1 10">Cell membrane</location>
        <topology evidence="1 10">Multi-pass membrane protein</topology>
    </subcellularLocation>
</comment>
<evidence type="ECO:0000313" key="12">
    <source>
        <dbReference type="Proteomes" id="UP001168821"/>
    </source>
</evidence>
<evidence type="ECO:0000256" key="1">
    <source>
        <dbReference type="ARBA" id="ARBA00004651"/>
    </source>
</evidence>
<name>A0AA38IEX4_9CUCU</name>
<dbReference type="AlphaFoldDB" id="A0AA38IEX4"/>
<dbReference type="GO" id="GO:0007165">
    <property type="term" value="P:signal transduction"/>
    <property type="evidence" value="ECO:0007669"/>
    <property type="project" value="UniProtKB-KW"/>
</dbReference>
<dbReference type="GO" id="GO:0005549">
    <property type="term" value="F:odorant binding"/>
    <property type="evidence" value="ECO:0007669"/>
    <property type="project" value="InterPro"/>
</dbReference>
<evidence type="ECO:0000256" key="4">
    <source>
        <dbReference type="ARBA" id="ARBA00022692"/>
    </source>
</evidence>
<dbReference type="Proteomes" id="UP001168821">
    <property type="component" value="Unassembled WGS sequence"/>
</dbReference>
<keyword evidence="12" id="KW-1185">Reference proteome</keyword>
<dbReference type="GO" id="GO:0004984">
    <property type="term" value="F:olfactory receptor activity"/>
    <property type="evidence" value="ECO:0007669"/>
    <property type="project" value="InterPro"/>
</dbReference>
<feature type="transmembrane region" description="Helical" evidence="10">
    <location>
        <begin position="151"/>
        <end position="170"/>
    </location>
</feature>
<keyword evidence="2" id="KW-1003">Cell membrane</keyword>
<keyword evidence="3 10" id="KW-0716">Sensory transduction</keyword>
<keyword evidence="4 10" id="KW-0812">Transmembrane</keyword>
<dbReference type="PANTHER" id="PTHR21137">
    <property type="entry name" value="ODORANT RECEPTOR"/>
    <property type="match status" value="1"/>
</dbReference>
<feature type="transmembrane region" description="Helical" evidence="10">
    <location>
        <begin position="238"/>
        <end position="262"/>
    </location>
</feature>
<dbReference type="EMBL" id="JALNTZ010000004">
    <property type="protein sequence ID" value="KAJ3656608.1"/>
    <property type="molecule type" value="Genomic_DNA"/>
</dbReference>
<proteinExistence type="inferred from homology"/>
<evidence type="ECO:0000313" key="11">
    <source>
        <dbReference type="EMBL" id="KAJ3656608.1"/>
    </source>
</evidence>
<gene>
    <name evidence="11" type="ORF">Zmor_015673</name>
</gene>
<feature type="transmembrane region" description="Helical" evidence="10">
    <location>
        <begin position="268"/>
        <end position="291"/>
    </location>
</feature>
<dbReference type="InterPro" id="IPR004117">
    <property type="entry name" value="7tm6_olfct_rcpt"/>
</dbReference>
<feature type="transmembrane region" description="Helical" evidence="10">
    <location>
        <begin position="53"/>
        <end position="74"/>
    </location>
</feature>
<organism evidence="11 12">
    <name type="scientific">Zophobas morio</name>
    <dbReference type="NCBI Taxonomy" id="2755281"/>
    <lineage>
        <taxon>Eukaryota</taxon>
        <taxon>Metazoa</taxon>
        <taxon>Ecdysozoa</taxon>
        <taxon>Arthropoda</taxon>
        <taxon>Hexapoda</taxon>
        <taxon>Insecta</taxon>
        <taxon>Pterygota</taxon>
        <taxon>Neoptera</taxon>
        <taxon>Endopterygota</taxon>
        <taxon>Coleoptera</taxon>
        <taxon>Polyphaga</taxon>
        <taxon>Cucujiformia</taxon>
        <taxon>Tenebrionidae</taxon>
        <taxon>Zophobas</taxon>
    </lineage>
</organism>